<name>D5URU6_TSUPD</name>
<dbReference type="RefSeq" id="WP_013127170.1">
    <property type="nucleotide sequence ID" value="NC_014158.1"/>
</dbReference>
<accession>D5URU6</accession>
<dbReference type="Pfam" id="PF21997">
    <property type="entry name" value="DUF6928"/>
    <property type="match status" value="1"/>
</dbReference>
<dbReference type="KEGG" id="tpr:Tpau_2548"/>
<dbReference type="Proteomes" id="UP000001213">
    <property type="component" value="Chromosome"/>
</dbReference>
<dbReference type="EMBL" id="CP001966">
    <property type="protein sequence ID" value="ADG79151.1"/>
    <property type="molecule type" value="Genomic_DNA"/>
</dbReference>
<gene>
    <name evidence="1" type="ordered locus">Tpau_2548</name>
</gene>
<proteinExistence type="predicted"/>
<dbReference type="AlphaFoldDB" id="D5URU6"/>
<reference evidence="2" key="1">
    <citation type="submission" date="2010-03" db="EMBL/GenBank/DDBJ databases">
        <title>The complete chromosome of Tsukamurella paurometabola DSM 20162.</title>
        <authorList>
            <consortium name="US DOE Joint Genome Institute (JGI-PGF)"/>
            <person name="Lucas S."/>
            <person name="Copeland A."/>
            <person name="Lapidus A."/>
            <person name="Glavina del Rio T."/>
            <person name="Dalin E."/>
            <person name="Tice H."/>
            <person name="Bruce D."/>
            <person name="Goodwin L."/>
            <person name="Pitluck S."/>
            <person name="Kyrpides N."/>
            <person name="Mavromatis K."/>
            <person name="Ivanova N."/>
            <person name="Mikhailova N."/>
            <person name="Munk A.C."/>
            <person name="Brettin T."/>
            <person name="Detter J.C."/>
            <person name="Tapia R."/>
            <person name="Han C."/>
            <person name="Larimer F."/>
            <person name="Land M."/>
            <person name="Hauser L."/>
            <person name="Markowitz V."/>
            <person name="Cheng J.-F."/>
            <person name="Hugenholtz P."/>
            <person name="Woyke T."/>
            <person name="Wu D."/>
            <person name="Jando M."/>
            <person name="Brambilla E."/>
            <person name="Klenk H.-P."/>
            <person name="Eisen J.A."/>
        </authorList>
    </citation>
    <scope>NUCLEOTIDE SEQUENCE [LARGE SCALE GENOMIC DNA]</scope>
    <source>
        <strain evidence="2">ATCC 8368 / DSM 20162 / CCUG 35730 / CIP 100753 / JCM 10117 / KCTC 9821 / NBRC 16120 / NCIMB 702349 / NCTC 13040</strain>
    </source>
</reference>
<dbReference type="HOGENOM" id="CLU_1447063_0_0_11"/>
<dbReference type="STRING" id="521096.Tpau_2548"/>
<evidence type="ECO:0000313" key="1">
    <source>
        <dbReference type="EMBL" id="ADG79151.1"/>
    </source>
</evidence>
<sequence length="193" mass="21037">MGMKCTFLVASMADPATRLKDLPQLDVAASDTLATEILGKRTWGRSRRAHRSGDLASDVHLDVDEIAIGAFGDITIVAYQGACEWIEGNPPAWGRALIAEHEIDVFALQSTVNMGAFAFWRDARLTRAYAGGDGEVFVDDGAVLPFEHEAAPDDGDFGRVTELAMLDRLGYWYEGPRPPNAIDPATVPLLVYR</sequence>
<dbReference type="InterPro" id="IPR053847">
    <property type="entry name" value="DUF6928"/>
</dbReference>
<protein>
    <submittedName>
        <fullName evidence="1">Uncharacterized protein</fullName>
    </submittedName>
</protein>
<reference evidence="1 2" key="2">
    <citation type="journal article" date="2011" name="Stand. Genomic Sci.">
        <title>Complete genome sequence of Tsukamurella paurometabola type strain (no. 33).</title>
        <authorList>
            <person name="Munk A.C."/>
            <person name="Lapidus A."/>
            <person name="Lucas S."/>
            <person name="Nolan M."/>
            <person name="Tice H."/>
            <person name="Cheng J.F."/>
            <person name="Del Rio T.G."/>
            <person name="Goodwin L."/>
            <person name="Pitluck S."/>
            <person name="Liolios K."/>
            <person name="Huntemann M."/>
            <person name="Ivanova N."/>
            <person name="Mavromatis K."/>
            <person name="Mikhailova N."/>
            <person name="Pati A."/>
            <person name="Chen A."/>
            <person name="Palaniappan K."/>
            <person name="Tapia R."/>
            <person name="Han C."/>
            <person name="Land M."/>
            <person name="Hauser L."/>
            <person name="Chang Y.J."/>
            <person name="Jeffries C.D."/>
            <person name="Brettin T."/>
            <person name="Yasawong M."/>
            <person name="Brambilla E.M."/>
            <person name="Rohde M."/>
            <person name="Sikorski J."/>
            <person name="Goker M."/>
            <person name="Detter J.C."/>
            <person name="Woyke T."/>
            <person name="Bristow J."/>
            <person name="Eisen J.A."/>
            <person name="Markowitz V."/>
            <person name="Hugenholtz P."/>
            <person name="Kyrpides N.C."/>
            <person name="Klenk H.P."/>
        </authorList>
    </citation>
    <scope>NUCLEOTIDE SEQUENCE [LARGE SCALE GENOMIC DNA]</scope>
    <source>
        <strain evidence="2">ATCC 8368 / DSM 20162 / CCUG 35730 / CIP 100753 / JCM 10117 / KCTC 9821 / NBRC 16120 / NCIMB 702349 / NCTC 13040</strain>
    </source>
</reference>
<evidence type="ECO:0000313" key="2">
    <source>
        <dbReference type="Proteomes" id="UP000001213"/>
    </source>
</evidence>
<organism evidence="1 2">
    <name type="scientific">Tsukamurella paurometabola (strain ATCC 8368 / DSM 20162 / CCUG 35730 / CIP 100753 / JCM 10117 / KCTC 9821 / NBRC 16120 / NCIMB 702349 / NCTC 13040)</name>
    <name type="common">Corynebacterium paurometabolum</name>
    <dbReference type="NCBI Taxonomy" id="521096"/>
    <lineage>
        <taxon>Bacteria</taxon>
        <taxon>Bacillati</taxon>
        <taxon>Actinomycetota</taxon>
        <taxon>Actinomycetes</taxon>
        <taxon>Mycobacteriales</taxon>
        <taxon>Tsukamurellaceae</taxon>
        <taxon>Tsukamurella</taxon>
    </lineage>
</organism>
<keyword evidence="2" id="KW-1185">Reference proteome</keyword>